<evidence type="ECO:0000313" key="2">
    <source>
        <dbReference type="EMBL" id="KAG2980792.1"/>
    </source>
</evidence>
<dbReference type="EMBL" id="RCML01000325">
    <property type="protein sequence ID" value="KAG2980792.1"/>
    <property type="molecule type" value="Genomic_DNA"/>
</dbReference>
<gene>
    <name evidence="2" type="ORF">PC118_g10986</name>
</gene>
<dbReference type="Proteomes" id="UP000697107">
    <property type="component" value="Unassembled WGS sequence"/>
</dbReference>
<reference evidence="2" key="1">
    <citation type="submission" date="2018-10" db="EMBL/GenBank/DDBJ databases">
        <title>Effector identification in a new, highly contiguous assembly of the strawberry crown rot pathogen Phytophthora cactorum.</title>
        <authorList>
            <person name="Armitage A.D."/>
            <person name="Nellist C.F."/>
            <person name="Bates H."/>
            <person name="Vickerstaff R.J."/>
            <person name="Harrison R.J."/>
        </authorList>
    </citation>
    <scope>NUCLEOTIDE SEQUENCE</scope>
    <source>
        <strain evidence="2">P415</strain>
    </source>
</reference>
<accession>A0A8T1FRH9</accession>
<feature type="region of interest" description="Disordered" evidence="1">
    <location>
        <begin position="30"/>
        <end position="55"/>
    </location>
</feature>
<name>A0A8T1FRH9_9STRA</name>
<dbReference type="AlphaFoldDB" id="A0A8T1FRH9"/>
<feature type="region of interest" description="Disordered" evidence="1">
    <location>
        <begin position="75"/>
        <end position="95"/>
    </location>
</feature>
<organism evidence="2 3">
    <name type="scientific">Phytophthora cactorum</name>
    <dbReference type="NCBI Taxonomy" id="29920"/>
    <lineage>
        <taxon>Eukaryota</taxon>
        <taxon>Sar</taxon>
        <taxon>Stramenopiles</taxon>
        <taxon>Oomycota</taxon>
        <taxon>Peronosporomycetes</taxon>
        <taxon>Peronosporales</taxon>
        <taxon>Peronosporaceae</taxon>
        <taxon>Phytophthora</taxon>
    </lineage>
</organism>
<evidence type="ECO:0000256" key="1">
    <source>
        <dbReference type="SAM" id="MobiDB-lite"/>
    </source>
</evidence>
<proteinExistence type="predicted"/>
<sequence length="204" mass="22667">MRGSKIIGEALLSDRGFGCYVKHAAWSTLTDQPRQSESIAGKTTPFDQPPNSQSLSDAVIRDVLQRVWTPAHRTMRSVESTTVAHRDQQPKPPATAVLDTLERITRPIEISPGQQELPAIPARNTKTSLSGEEIMQLITADDTGNGTQSGYLANASEALDKERRRLNQIQYRKKQQAHIESLRYGSERRSQSDMLTRMLSLLGG</sequence>
<protein>
    <submittedName>
        <fullName evidence="2">Uncharacterized protein</fullName>
    </submittedName>
</protein>
<evidence type="ECO:0000313" key="3">
    <source>
        <dbReference type="Proteomes" id="UP000697107"/>
    </source>
</evidence>
<feature type="compositionally biased region" description="Polar residues" evidence="1">
    <location>
        <begin position="45"/>
        <end position="55"/>
    </location>
</feature>
<comment type="caution">
    <text evidence="2">The sequence shown here is derived from an EMBL/GenBank/DDBJ whole genome shotgun (WGS) entry which is preliminary data.</text>
</comment>